<accession>A0AA47M2L6</accession>
<keyword evidence="2" id="KW-1185">Reference proteome</keyword>
<sequence length="278" mass="30729">MWLDLDWKNNWELEKACRDSAFSHRETGCEKLKRTLNTFYARFEANSVSADTAGTAASATEAGNLAGEDHPLSISEHDMRKALRRVNSRRAAGPDGIPRQVLKSCAEQLAPVFTSIVTLSLAHSVISKCFKTSTIITLPKKTNPSCFNDYRSVALTSAVRNSLDPLQFAYRPNKSTDVITISHVLHCTISHLDIGKGNSVHLLYMDYSLAFHTIVPLKLVTKLRDLGLSSLICSWLQSLLTDRPQVVTVGTCTTMPSNPQHRRPPPKTASSTLLCLHL</sequence>
<organism evidence="1 2">
    <name type="scientific">Merluccius polli</name>
    <name type="common">Benguela hake</name>
    <name type="synonym">Merluccius cadenati</name>
    <dbReference type="NCBI Taxonomy" id="89951"/>
    <lineage>
        <taxon>Eukaryota</taxon>
        <taxon>Metazoa</taxon>
        <taxon>Chordata</taxon>
        <taxon>Craniata</taxon>
        <taxon>Vertebrata</taxon>
        <taxon>Euteleostomi</taxon>
        <taxon>Actinopterygii</taxon>
        <taxon>Neopterygii</taxon>
        <taxon>Teleostei</taxon>
        <taxon>Neoteleostei</taxon>
        <taxon>Acanthomorphata</taxon>
        <taxon>Zeiogadaria</taxon>
        <taxon>Gadariae</taxon>
        <taxon>Gadiformes</taxon>
        <taxon>Gadoidei</taxon>
        <taxon>Merlucciidae</taxon>
        <taxon>Merluccius</taxon>
    </lineage>
</organism>
<dbReference type="Proteomes" id="UP001174136">
    <property type="component" value="Unassembled WGS sequence"/>
</dbReference>
<dbReference type="EMBL" id="JAOPHQ010006268">
    <property type="protein sequence ID" value="KAK0132364.1"/>
    <property type="molecule type" value="Genomic_DNA"/>
</dbReference>
<proteinExistence type="predicted"/>
<dbReference type="PANTHER" id="PTHR47510">
    <property type="entry name" value="REVERSE TRANSCRIPTASE DOMAIN-CONTAINING PROTEIN"/>
    <property type="match status" value="1"/>
</dbReference>
<comment type="caution">
    <text evidence="1">The sequence shown here is derived from an EMBL/GenBank/DDBJ whole genome shotgun (WGS) entry which is preliminary data.</text>
</comment>
<evidence type="ECO:0000313" key="1">
    <source>
        <dbReference type="EMBL" id="KAK0132364.1"/>
    </source>
</evidence>
<protein>
    <recommendedName>
        <fullName evidence="3">Reverse transcriptase</fullName>
    </recommendedName>
</protein>
<evidence type="ECO:0000313" key="2">
    <source>
        <dbReference type="Proteomes" id="UP001174136"/>
    </source>
</evidence>
<dbReference type="PANTHER" id="PTHR47510:SF3">
    <property type="entry name" value="ENDO_EXONUCLEASE_PHOSPHATASE DOMAIN-CONTAINING PROTEIN"/>
    <property type="match status" value="1"/>
</dbReference>
<name>A0AA47M2L6_MERPO</name>
<gene>
    <name evidence="1" type="ORF">N1851_032758</name>
</gene>
<dbReference type="AlphaFoldDB" id="A0AA47M2L6"/>
<evidence type="ECO:0008006" key="3">
    <source>
        <dbReference type="Google" id="ProtNLM"/>
    </source>
</evidence>
<reference evidence="1" key="1">
    <citation type="journal article" date="2023" name="Front. Mar. Sci.">
        <title>A new Merluccius polli reference genome to investigate the effects of global change in West African waters.</title>
        <authorList>
            <person name="Mateo J.L."/>
            <person name="Blanco-Fernandez C."/>
            <person name="Garcia-Vazquez E."/>
            <person name="Machado-Schiaffino G."/>
        </authorList>
    </citation>
    <scope>NUCLEOTIDE SEQUENCE</scope>
    <source>
        <strain evidence="1">C29</strain>
        <tissue evidence="1">Fin</tissue>
    </source>
</reference>